<dbReference type="RefSeq" id="WP_344222753.1">
    <property type="nucleotide sequence ID" value="NZ_BAAAOS010000085.1"/>
</dbReference>
<proteinExistence type="predicted"/>
<name>A0ABP4QYF8_9ACTN</name>
<accession>A0ABP4QYF8</accession>
<sequence length="57" mass="6442">MNDRTRGTLKDGTHWPDLRAAQDFDCDGENPTTGCRCVLGYHNGYHRDSTGAEWLDD</sequence>
<evidence type="ECO:0000313" key="1">
    <source>
        <dbReference type="EMBL" id="GAA1620823.1"/>
    </source>
</evidence>
<gene>
    <name evidence="1" type="ORF">GCM10009789_87690</name>
</gene>
<dbReference type="EMBL" id="BAAAOS010000085">
    <property type="protein sequence ID" value="GAA1620823.1"/>
    <property type="molecule type" value="Genomic_DNA"/>
</dbReference>
<keyword evidence="2" id="KW-1185">Reference proteome</keyword>
<reference evidence="2" key="1">
    <citation type="journal article" date="2019" name="Int. J. Syst. Evol. Microbiol.">
        <title>The Global Catalogue of Microorganisms (GCM) 10K type strain sequencing project: providing services to taxonomists for standard genome sequencing and annotation.</title>
        <authorList>
            <consortium name="The Broad Institute Genomics Platform"/>
            <consortium name="The Broad Institute Genome Sequencing Center for Infectious Disease"/>
            <person name="Wu L."/>
            <person name="Ma J."/>
        </authorList>
    </citation>
    <scope>NUCLEOTIDE SEQUENCE [LARGE SCALE GENOMIC DNA]</scope>
    <source>
        <strain evidence="2">JCM 14969</strain>
    </source>
</reference>
<dbReference type="Proteomes" id="UP001500393">
    <property type="component" value="Unassembled WGS sequence"/>
</dbReference>
<protein>
    <submittedName>
        <fullName evidence="1">Uncharacterized protein</fullName>
    </submittedName>
</protein>
<organism evidence="1 2">
    <name type="scientific">Kribbella sancticallisti</name>
    <dbReference type="NCBI Taxonomy" id="460087"/>
    <lineage>
        <taxon>Bacteria</taxon>
        <taxon>Bacillati</taxon>
        <taxon>Actinomycetota</taxon>
        <taxon>Actinomycetes</taxon>
        <taxon>Propionibacteriales</taxon>
        <taxon>Kribbellaceae</taxon>
        <taxon>Kribbella</taxon>
    </lineage>
</organism>
<comment type="caution">
    <text evidence="1">The sequence shown here is derived from an EMBL/GenBank/DDBJ whole genome shotgun (WGS) entry which is preliminary data.</text>
</comment>
<evidence type="ECO:0000313" key="2">
    <source>
        <dbReference type="Proteomes" id="UP001500393"/>
    </source>
</evidence>